<protein>
    <recommendedName>
        <fullName evidence="6">Sas10 C-terminal domain-containing protein</fullName>
    </recommendedName>
</protein>
<dbReference type="Pfam" id="PF04000">
    <property type="entry name" value="Sas10_Utp3"/>
    <property type="match status" value="1"/>
</dbReference>
<proteinExistence type="inferred from homology"/>
<reference evidence="7 8" key="1">
    <citation type="journal article" date="2024" name="Commun. Biol.">
        <title>Comparative genomic analysis of thermophilic fungi reveals convergent evolutionary adaptations and gene losses.</title>
        <authorList>
            <person name="Steindorff A.S."/>
            <person name="Aguilar-Pontes M.V."/>
            <person name="Robinson A.J."/>
            <person name="Andreopoulos B."/>
            <person name="LaButti K."/>
            <person name="Kuo A."/>
            <person name="Mondo S."/>
            <person name="Riley R."/>
            <person name="Otillar R."/>
            <person name="Haridas S."/>
            <person name="Lipzen A."/>
            <person name="Grimwood J."/>
            <person name="Schmutz J."/>
            <person name="Clum A."/>
            <person name="Reid I.D."/>
            <person name="Moisan M.C."/>
            <person name="Butler G."/>
            <person name="Nguyen T.T.M."/>
            <person name="Dewar K."/>
            <person name="Conant G."/>
            <person name="Drula E."/>
            <person name="Henrissat B."/>
            <person name="Hansel C."/>
            <person name="Singer S."/>
            <person name="Hutchinson M.I."/>
            <person name="de Vries R.P."/>
            <person name="Natvig D.O."/>
            <person name="Powell A.J."/>
            <person name="Tsang A."/>
            <person name="Grigoriev I.V."/>
        </authorList>
    </citation>
    <scope>NUCLEOTIDE SEQUENCE [LARGE SCALE GENOMIC DNA]</scope>
    <source>
        <strain evidence="7 8">ATCC 24622</strain>
    </source>
</reference>
<evidence type="ECO:0000256" key="4">
    <source>
        <dbReference type="ARBA" id="ARBA00023242"/>
    </source>
</evidence>
<evidence type="ECO:0000259" key="6">
    <source>
        <dbReference type="Pfam" id="PF09368"/>
    </source>
</evidence>
<feature type="compositionally biased region" description="Basic and acidic residues" evidence="5">
    <location>
        <begin position="410"/>
        <end position="419"/>
    </location>
</feature>
<dbReference type="InterPro" id="IPR007146">
    <property type="entry name" value="Sas10/Utp3/C1D"/>
</dbReference>
<keyword evidence="4" id="KW-0539">Nucleus</keyword>
<feature type="region of interest" description="Disordered" evidence="5">
    <location>
        <begin position="319"/>
        <end position="347"/>
    </location>
</feature>
<dbReference type="Pfam" id="PF09368">
    <property type="entry name" value="Sas10"/>
    <property type="match status" value="1"/>
</dbReference>
<evidence type="ECO:0000313" key="7">
    <source>
        <dbReference type="EMBL" id="KAL1866833.1"/>
    </source>
</evidence>
<feature type="compositionally biased region" description="Acidic residues" evidence="5">
    <location>
        <begin position="110"/>
        <end position="120"/>
    </location>
</feature>
<feature type="compositionally biased region" description="Acidic residues" evidence="5">
    <location>
        <begin position="63"/>
        <end position="88"/>
    </location>
</feature>
<feature type="compositionally biased region" description="Basic and acidic residues" evidence="5">
    <location>
        <begin position="44"/>
        <end position="62"/>
    </location>
</feature>
<comment type="similarity">
    <text evidence="2">Belongs to the SAS10 family.</text>
</comment>
<dbReference type="PANTHER" id="PTHR13237:SF8">
    <property type="entry name" value="SOMETHING ABOUT SILENCING PROTEIN 10"/>
    <property type="match status" value="1"/>
</dbReference>
<organism evidence="7 8">
    <name type="scientific">Phialemonium thermophilum</name>
    <dbReference type="NCBI Taxonomy" id="223376"/>
    <lineage>
        <taxon>Eukaryota</taxon>
        <taxon>Fungi</taxon>
        <taxon>Dikarya</taxon>
        <taxon>Ascomycota</taxon>
        <taxon>Pezizomycotina</taxon>
        <taxon>Sordariomycetes</taxon>
        <taxon>Sordariomycetidae</taxon>
        <taxon>Cephalothecales</taxon>
        <taxon>Cephalothecaceae</taxon>
        <taxon>Phialemonium</taxon>
    </lineage>
</organism>
<feature type="region of interest" description="Disordered" evidence="5">
    <location>
        <begin position="450"/>
        <end position="515"/>
    </location>
</feature>
<gene>
    <name evidence="7" type="ORF">VTK73DRAFT_4482</name>
</gene>
<evidence type="ECO:0000256" key="3">
    <source>
        <dbReference type="ARBA" id="ARBA00022553"/>
    </source>
</evidence>
<dbReference type="PANTHER" id="PTHR13237">
    <property type="entry name" value="SOMETHING ABOUT SILENCING PROTEIN 10-RELATED"/>
    <property type="match status" value="1"/>
</dbReference>
<feature type="domain" description="Sas10 C-terminal" evidence="6">
    <location>
        <begin position="565"/>
        <end position="640"/>
    </location>
</feature>
<feature type="region of interest" description="Disordered" evidence="5">
    <location>
        <begin position="606"/>
        <end position="627"/>
    </location>
</feature>
<dbReference type="EMBL" id="JAZHXJ010000254">
    <property type="protein sequence ID" value="KAL1866833.1"/>
    <property type="molecule type" value="Genomic_DNA"/>
</dbReference>
<evidence type="ECO:0000313" key="8">
    <source>
        <dbReference type="Proteomes" id="UP001586593"/>
    </source>
</evidence>
<feature type="region of interest" description="Disordered" evidence="5">
    <location>
        <begin position="44"/>
        <end position="130"/>
    </location>
</feature>
<sequence length="640" mass="71288">MAKKRKAAKQSGSSGPREVDPSEARLKITTYEDIADSEEEYFIAKDRIDFDEEPKSKRQRTLEEEDAFLEPSDEEVFAGSDESEDEEERVPLAPPKSSTKRGNNLGAPTEELDDDEEDQDSGWWGSSKKEYYNADNIETEADALEEEAEARRLQQKKLAKMSEADFMFDQNEWLASTTQSAEDGGEVVLETLKDAEITEDMTPEDRYKLLQALYPELDYLVEELQALQPVLAECQRAAEGKPSQSLEVIKYRVLGTYIASLAGYLAILTSPARDKAGVQRPVDPADLRDHDIMETLVECRTTWLEVQKLKSTNSVVPRTGMLAPREDEEDGGIMSESETSLAEPSTDALDAGKKIKAAKTKAAHEAKQALAIEESLADLSSLLEKPRKVTKSKSASRVVQKRTAKGDAVNSHDDDRSDFGEEDTLDARTAATKAQQRKSLRFYTSQIVQKANRRAGAGRDAGGDMDIPYRERLRDRQARLNAEAERRGQKAAKPGEALGDSGGSGDEEGFVANKDRVVGGDDDEEYYDMVAQLARRKKDDKAARQEALAQAKRGERIVEQETVGEDGKRKITYAIEKNKGLAPRRKKEVRNPRVKKRLKFAEKQKKLKSMRPVYKGGEGKGGYQGELSGIRTGLVKSVKF</sequence>
<keyword evidence="3" id="KW-0597">Phosphoprotein</keyword>
<feature type="region of interest" description="Disordered" evidence="5">
    <location>
        <begin position="1"/>
        <end position="25"/>
    </location>
</feature>
<accession>A0ABR3WTF8</accession>
<evidence type="ECO:0000256" key="5">
    <source>
        <dbReference type="SAM" id="MobiDB-lite"/>
    </source>
</evidence>
<evidence type="ECO:0000256" key="1">
    <source>
        <dbReference type="ARBA" id="ARBA00004123"/>
    </source>
</evidence>
<dbReference type="InterPro" id="IPR018972">
    <property type="entry name" value="Sas10_C_dom"/>
</dbReference>
<name>A0ABR3WTF8_9PEZI</name>
<comment type="caution">
    <text evidence="7">The sequence shown here is derived from an EMBL/GenBank/DDBJ whole genome shotgun (WGS) entry which is preliminary data.</text>
</comment>
<feature type="compositionally biased region" description="Basic and acidic residues" evidence="5">
    <location>
        <begin position="467"/>
        <end position="488"/>
    </location>
</feature>
<comment type="subcellular location">
    <subcellularLocation>
        <location evidence="1">Nucleus</location>
    </subcellularLocation>
</comment>
<dbReference type="Proteomes" id="UP001586593">
    <property type="component" value="Unassembled WGS sequence"/>
</dbReference>
<keyword evidence="8" id="KW-1185">Reference proteome</keyword>
<evidence type="ECO:0000256" key="2">
    <source>
        <dbReference type="ARBA" id="ARBA00010979"/>
    </source>
</evidence>
<feature type="region of interest" description="Disordered" evidence="5">
    <location>
        <begin position="391"/>
        <end position="424"/>
    </location>
</feature>